<proteinExistence type="predicted"/>
<dbReference type="EMBL" id="PKPP01003207">
    <property type="protein sequence ID" value="PWA70645.1"/>
    <property type="molecule type" value="Genomic_DNA"/>
</dbReference>
<feature type="transmembrane region" description="Helical" evidence="1">
    <location>
        <begin position="328"/>
        <end position="351"/>
    </location>
</feature>
<protein>
    <submittedName>
        <fullName evidence="2">Uncharacterized protein</fullName>
    </submittedName>
</protein>
<keyword evidence="3" id="KW-1185">Reference proteome</keyword>
<dbReference type="AlphaFoldDB" id="A0A2U1NAV6"/>
<evidence type="ECO:0000256" key="1">
    <source>
        <dbReference type="SAM" id="Phobius"/>
    </source>
</evidence>
<dbReference type="PANTHER" id="PTHR31170">
    <property type="entry name" value="BNAC04G53230D PROTEIN"/>
    <property type="match status" value="1"/>
</dbReference>
<name>A0A2U1NAV6_ARTAN</name>
<accession>A0A2U1NAV6</accession>
<keyword evidence="1" id="KW-0472">Membrane</keyword>
<dbReference type="Proteomes" id="UP000245207">
    <property type="component" value="Unassembled WGS sequence"/>
</dbReference>
<gene>
    <name evidence="2" type="ORF">CTI12_AA133190</name>
</gene>
<dbReference type="Pfam" id="PF03140">
    <property type="entry name" value="DUF247"/>
    <property type="match status" value="2"/>
</dbReference>
<keyword evidence="1" id="KW-0812">Transmembrane</keyword>
<evidence type="ECO:0000313" key="2">
    <source>
        <dbReference type="EMBL" id="PWA70645.1"/>
    </source>
</evidence>
<dbReference type="PANTHER" id="PTHR31170:SF25">
    <property type="entry name" value="BNAA09G04570D PROTEIN"/>
    <property type="match status" value="1"/>
</dbReference>
<comment type="caution">
    <text evidence="2">The sequence shown here is derived from an EMBL/GenBank/DDBJ whole genome shotgun (WGS) entry which is preliminary data.</text>
</comment>
<keyword evidence="1" id="KW-1133">Transmembrane helix</keyword>
<reference evidence="2 3" key="1">
    <citation type="journal article" date="2018" name="Mol. Plant">
        <title>The genome of Artemisia annua provides insight into the evolution of Asteraceae family and artemisinin biosynthesis.</title>
        <authorList>
            <person name="Shen Q."/>
            <person name="Zhang L."/>
            <person name="Liao Z."/>
            <person name="Wang S."/>
            <person name="Yan T."/>
            <person name="Shi P."/>
            <person name="Liu M."/>
            <person name="Fu X."/>
            <person name="Pan Q."/>
            <person name="Wang Y."/>
            <person name="Lv Z."/>
            <person name="Lu X."/>
            <person name="Zhang F."/>
            <person name="Jiang W."/>
            <person name="Ma Y."/>
            <person name="Chen M."/>
            <person name="Hao X."/>
            <person name="Li L."/>
            <person name="Tang Y."/>
            <person name="Lv G."/>
            <person name="Zhou Y."/>
            <person name="Sun X."/>
            <person name="Brodelius P.E."/>
            <person name="Rose J.K.C."/>
            <person name="Tang K."/>
        </authorList>
    </citation>
    <scope>NUCLEOTIDE SEQUENCE [LARGE SCALE GENOMIC DNA]</scope>
    <source>
        <strain evidence="3">cv. Huhao1</strain>
        <tissue evidence="2">Leaf</tissue>
    </source>
</reference>
<organism evidence="2 3">
    <name type="scientific">Artemisia annua</name>
    <name type="common">Sweet wormwood</name>
    <dbReference type="NCBI Taxonomy" id="35608"/>
    <lineage>
        <taxon>Eukaryota</taxon>
        <taxon>Viridiplantae</taxon>
        <taxon>Streptophyta</taxon>
        <taxon>Embryophyta</taxon>
        <taxon>Tracheophyta</taxon>
        <taxon>Spermatophyta</taxon>
        <taxon>Magnoliopsida</taxon>
        <taxon>eudicotyledons</taxon>
        <taxon>Gunneridae</taxon>
        <taxon>Pentapetalae</taxon>
        <taxon>asterids</taxon>
        <taxon>campanulids</taxon>
        <taxon>Asterales</taxon>
        <taxon>Asteraceae</taxon>
        <taxon>Asteroideae</taxon>
        <taxon>Anthemideae</taxon>
        <taxon>Artemisiinae</taxon>
        <taxon>Artemisia</taxon>
    </lineage>
</organism>
<evidence type="ECO:0000313" key="3">
    <source>
        <dbReference type="Proteomes" id="UP000245207"/>
    </source>
</evidence>
<dbReference type="STRING" id="35608.A0A2U1NAV6"/>
<dbReference type="InterPro" id="IPR004158">
    <property type="entry name" value="DUF247_pln"/>
</dbReference>
<sequence length="356" mass="41159">MENGDVELRRQNIIGHTVQLLLDCKEKGRIRKLQSQPSIRMVPNALRALSPNSFNPRVVSIGPLHREDKILQDFEDEKEIYLHELLCKIDLLPEETLQACVQKVSDSIDKIRACYAGMMKFDDTELTKMMTNNVSYSPYPSNSYEFHLDPENLSDFRLVDTCDDHILGLLHKSNRLAFYNLPRNSNIPKFHSVTELDRAGVSFKPNKDATSPMAMKLEFSRFSVRHPWSWGKPTLSMPVICIDDSTETVLRNLIAYEHDIARLVESKIVINFLASNERAANMLKTICKETVIVDFFYDNEWQQLHRYYNGYWPKQIAGLKRTYFSNPWSMIALFAGIVLFLLTLIQTIFTVKSTIK</sequence>
<dbReference type="OrthoDB" id="771233at2759"/>